<name>A0A9Q2NYC0_9RHOB</name>
<dbReference type="Proteomes" id="UP000755667">
    <property type="component" value="Unassembled WGS sequence"/>
</dbReference>
<evidence type="ECO:0000313" key="6">
    <source>
        <dbReference type="Proteomes" id="UP000755667"/>
    </source>
</evidence>
<gene>
    <name evidence="4" type="ORF">JQX41_06600</name>
    <name evidence="5" type="ORF">JQX48_06605</name>
</gene>
<accession>A0A9Q2NYC0</accession>
<evidence type="ECO:0000256" key="1">
    <source>
        <dbReference type="ARBA" id="ARBA00022679"/>
    </source>
</evidence>
<dbReference type="SUPFAM" id="SSF55729">
    <property type="entry name" value="Acyl-CoA N-acyltransferases (Nat)"/>
    <property type="match status" value="1"/>
</dbReference>
<keyword evidence="1" id="KW-0808">Transferase</keyword>
<comment type="caution">
    <text evidence="4">The sequence shown here is derived from an EMBL/GenBank/DDBJ whole genome shotgun (WGS) entry which is preliminary data.</text>
</comment>
<feature type="domain" description="N-acetyltransferase" evidence="3">
    <location>
        <begin position="1"/>
        <end position="136"/>
    </location>
</feature>
<dbReference type="OrthoDB" id="9805924at2"/>
<dbReference type="PANTHER" id="PTHR10545">
    <property type="entry name" value="DIAMINE N-ACETYLTRANSFERASE"/>
    <property type="match status" value="1"/>
</dbReference>
<evidence type="ECO:0000313" key="4">
    <source>
        <dbReference type="EMBL" id="MBM2411961.1"/>
    </source>
</evidence>
<evidence type="ECO:0000259" key="3">
    <source>
        <dbReference type="PROSITE" id="PS51186"/>
    </source>
</evidence>
<dbReference type="EMBL" id="JAFBXF010000003">
    <property type="protein sequence ID" value="MBM2416629.1"/>
    <property type="molecule type" value="Genomic_DNA"/>
</dbReference>
<dbReference type="InterPro" id="IPR051016">
    <property type="entry name" value="Diverse_Substrate_AcTransf"/>
</dbReference>
<dbReference type="PROSITE" id="PS51186">
    <property type="entry name" value="GNAT"/>
    <property type="match status" value="1"/>
</dbReference>
<dbReference type="AlphaFoldDB" id="A0A9Q2NYC0"/>
<evidence type="ECO:0000313" key="7">
    <source>
        <dbReference type="Proteomes" id="UP000809440"/>
    </source>
</evidence>
<dbReference type="PANTHER" id="PTHR10545:SF29">
    <property type="entry name" value="GH14572P-RELATED"/>
    <property type="match status" value="1"/>
</dbReference>
<dbReference type="RefSeq" id="WP_085630168.1">
    <property type="nucleotide sequence ID" value="NZ_JAFBWU010000003.1"/>
</dbReference>
<proteinExistence type="predicted"/>
<dbReference type="Pfam" id="PF00583">
    <property type="entry name" value="Acetyltransf_1"/>
    <property type="match status" value="1"/>
</dbReference>
<dbReference type="GeneID" id="62641505"/>
<organism evidence="4 6">
    <name type="scientific">Marivita cryptomonadis</name>
    <dbReference type="NCBI Taxonomy" id="505252"/>
    <lineage>
        <taxon>Bacteria</taxon>
        <taxon>Pseudomonadati</taxon>
        <taxon>Pseudomonadota</taxon>
        <taxon>Alphaproteobacteria</taxon>
        <taxon>Rhodobacterales</taxon>
        <taxon>Roseobacteraceae</taxon>
        <taxon>Marivita</taxon>
    </lineage>
</organism>
<evidence type="ECO:0000256" key="2">
    <source>
        <dbReference type="ARBA" id="ARBA00023315"/>
    </source>
</evidence>
<evidence type="ECO:0000313" key="5">
    <source>
        <dbReference type="EMBL" id="MBM2416629.1"/>
    </source>
</evidence>
<dbReference type="CDD" id="cd04301">
    <property type="entry name" value="NAT_SF"/>
    <property type="match status" value="1"/>
</dbReference>
<dbReference type="Gene3D" id="3.40.630.30">
    <property type="match status" value="1"/>
</dbReference>
<dbReference type="Proteomes" id="UP000809440">
    <property type="component" value="Unassembled WGS sequence"/>
</dbReference>
<keyword evidence="7" id="KW-1185">Reference proteome</keyword>
<reference evidence="4 7" key="1">
    <citation type="submission" date="2021-01" db="EMBL/GenBank/DDBJ databases">
        <title>Diatom-associated Roseobacters Show Island Model of Population Structure.</title>
        <authorList>
            <person name="Qu L."/>
            <person name="Feng X."/>
            <person name="Chen Y."/>
            <person name="Li L."/>
            <person name="Wang X."/>
            <person name="Hu Z."/>
            <person name="Wang H."/>
            <person name="Luo H."/>
        </authorList>
    </citation>
    <scope>NUCLEOTIDE SEQUENCE</scope>
    <source>
        <strain evidence="5 7">CC28-63</strain>
        <strain evidence="4">CC28-69</strain>
    </source>
</reference>
<keyword evidence="2" id="KW-0012">Acyltransferase</keyword>
<sequence>MLGTALACLSHDLGDPYHATELNLAQALWGACPSAWARLAHRSSKLAGVVLFSPVYSTTQGGAGVYVSDLWVDAEERGHGLGQALLREVAHSGNELWSAQFMRLAVYNDNARASALYQKLGFARAAGQSTLALTGPRFQALRGQDESHS</sequence>
<dbReference type="EMBL" id="JAFBXE010000003">
    <property type="protein sequence ID" value="MBM2411961.1"/>
    <property type="molecule type" value="Genomic_DNA"/>
</dbReference>
<dbReference type="GO" id="GO:0008080">
    <property type="term" value="F:N-acetyltransferase activity"/>
    <property type="evidence" value="ECO:0007669"/>
    <property type="project" value="UniProtKB-ARBA"/>
</dbReference>
<protein>
    <submittedName>
        <fullName evidence="4">GNAT family N-acetyltransferase</fullName>
    </submittedName>
</protein>
<dbReference type="InterPro" id="IPR016181">
    <property type="entry name" value="Acyl_CoA_acyltransferase"/>
</dbReference>
<dbReference type="InterPro" id="IPR000182">
    <property type="entry name" value="GNAT_dom"/>
</dbReference>